<dbReference type="OrthoDB" id="275876at2759"/>
<keyword evidence="7" id="KW-1185">Reference proteome</keyword>
<sequence>MRGPEQGAACKVTEFCSSCSGTAVGGVAVRETPLEPIGLQWFLGKRLYSVSAGPAALQYSADSIVEAVAAVRPLDVDAHLIARTQGILQDQLVNVIDFLQQDKGTALLRGDVFDQPIRTDIVHRVVRWQLARRQQGTHSTKGISEVSGTGKKPYAQKGSGRARHGTLRGPQFRGGAVAHGPKPRSHEISLQKKVRRLGLKVALSARLAEGKLLVLDSVEPPSTKTAELERLIADMGDIRKVLFVDGTDQVNETLQRASSNLHYVNVLPHQGLNVYSILQHDTLVLSLAAVRQIEERLTRPISR</sequence>
<dbReference type="Pfam" id="PF00573">
    <property type="entry name" value="Ribosomal_L4"/>
    <property type="match status" value="1"/>
</dbReference>
<protein>
    <recommendedName>
        <fullName evidence="4">Large ribosomal subunit protein uL4m</fullName>
    </recommendedName>
</protein>
<dbReference type="GO" id="GO:0003729">
    <property type="term" value="F:mRNA binding"/>
    <property type="evidence" value="ECO:0007669"/>
    <property type="project" value="EnsemblPlants"/>
</dbReference>
<evidence type="ECO:0000256" key="4">
    <source>
        <dbReference type="ARBA" id="ARBA00040565"/>
    </source>
</evidence>
<gene>
    <name evidence="6" type="ORF">CBR_g40797</name>
</gene>
<dbReference type="STRING" id="69332.A0A388LUQ2"/>
<dbReference type="PANTHER" id="PTHR10746">
    <property type="entry name" value="50S RIBOSOMAL PROTEIN L4"/>
    <property type="match status" value="1"/>
</dbReference>
<dbReference type="GO" id="GO:0005840">
    <property type="term" value="C:ribosome"/>
    <property type="evidence" value="ECO:0007669"/>
    <property type="project" value="UniProtKB-KW"/>
</dbReference>
<accession>A0A388LUQ2</accession>
<evidence type="ECO:0000256" key="1">
    <source>
        <dbReference type="ARBA" id="ARBA00010528"/>
    </source>
</evidence>
<dbReference type="Gramene" id="GBG85985">
    <property type="protein sequence ID" value="GBG85985"/>
    <property type="gene ID" value="CBR_g40797"/>
</dbReference>
<dbReference type="NCBIfam" id="TIGR03953">
    <property type="entry name" value="rplD_bact"/>
    <property type="match status" value="1"/>
</dbReference>
<dbReference type="HAMAP" id="MF_01328_B">
    <property type="entry name" value="Ribosomal_uL4_B"/>
    <property type="match status" value="1"/>
</dbReference>
<organism evidence="6 7">
    <name type="scientific">Chara braunii</name>
    <name type="common">Braun's stonewort</name>
    <dbReference type="NCBI Taxonomy" id="69332"/>
    <lineage>
        <taxon>Eukaryota</taxon>
        <taxon>Viridiplantae</taxon>
        <taxon>Streptophyta</taxon>
        <taxon>Charophyceae</taxon>
        <taxon>Charales</taxon>
        <taxon>Characeae</taxon>
        <taxon>Chara</taxon>
    </lineage>
</organism>
<dbReference type="SUPFAM" id="SSF52166">
    <property type="entry name" value="Ribosomal protein L4"/>
    <property type="match status" value="1"/>
</dbReference>
<dbReference type="InterPro" id="IPR002136">
    <property type="entry name" value="Ribosomal_uL4"/>
</dbReference>
<keyword evidence="2" id="KW-0689">Ribosomal protein</keyword>
<proteinExistence type="inferred from homology"/>
<name>A0A388LUQ2_CHABU</name>
<dbReference type="Gene3D" id="3.40.1370.10">
    <property type="match status" value="1"/>
</dbReference>
<keyword evidence="3" id="KW-0687">Ribonucleoprotein</keyword>
<evidence type="ECO:0000313" key="7">
    <source>
        <dbReference type="Proteomes" id="UP000265515"/>
    </source>
</evidence>
<feature type="region of interest" description="Disordered" evidence="5">
    <location>
        <begin position="137"/>
        <end position="187"/>
    </location>
</feature>
<dbReference type="GO" id="GO:1990904">
    <property type="term" value="C:ribonucleoprotein complex"/>
    <property type="evidence" value="ECO:0007669"/>
    <property type="project" value="UniProtKB-KW"/>
</dbReference>
<evidence type="ECO:0000256" key="2">
    <source>
        <dbReference type="ARBA" id="ARBA00022980"/>
    </source>
</evidence>
<evidence type="ECO:0000256" key="3">
    <source>
        <dbReference type="ARBA" id="ARBA00023274"/>
    </source>
</evidence>
<comment type="similarity">
    <text evidence="1">Belongs to the universal ribosomal protein uL4 family.</text>
</comment>
<evidence type="ECO:0000313" key="6">
    <source>
        <dbReference type="EMBL" id="GBG85985.1"/>
    </source>
</evidence>
<reference evidence="6 7" key="1">
    <citation type="journal article" date="2018" name="Cell">
        <title>The Chara Genome: Secondary Complexity and Implications for Plant Terrestrialization.</title>
        <authorList>
            <person name="Nishiyama T."/>
            <person name="Sakayama H."/>
            <person name="Vries J.D."/>
            <person name="Buschmann H."/>
            <person name="Saint-Marcoux D."/>
            <person name="Ullrich K.K."/>
            <person name="Haas F.B."/>
            <person name="Vanderstraeten L."/>
            <person name="Becker D."/>
            <person name="Lang D."/>
            <person name="Vosolsobe S."/>
            <person name="Rombauts S."/>
            <person name="Wilhelmsson P.K.I."/>
            <person name="Janitza P."/>
            <person name="Kern R."/>
            <person name="Heyl A."/>
            <person name="Rumpler F."/>
            <person name="Villalobos L.I.A.C."/>
            <person name="Clay J.M."/>
            <person name="Skokan R."/>
            <person name="Toyoda A."/>
            <person name="Suzuki Y."/>
            <person name="Kagoshima H."/>
            <person name="Schijlen E."/>
            <person name="Tajeshwar N."/>
            <person name="Catarino B."/>
            <person name="Hetherington A.J."/>
            <person name="Saltykova A."/>
            <person name="Bonnot C."/>
            <person name="Breuninger H."/>
            <person name="Symeonidi A."/>
            <person name="Radhakrishnan G.V."/>
            <person name="Van Nieuwerburgh F."/>
            <person name="Deforce D."/>
            <person name="Chang C."/>
            <person name="Karol K.G."/>
            <person name="Hedrich R."/>
            <person name="Ulvskov P."/>
            <person name="Glockner G."/>
            <person name="Delwiche C.F."/>
            <person name="Petrasek J."/>
            <person name="Van de Peer Y."/>
            <person name="Friml J."/>
            <person name="Beilby M."/>
            <person name="Dolan L."/>
            <person name="Kohara Y."/>
            <person name="Sugano S."/>
            <person name="Fujiyama A."/>
            <person name="Delaux P.-M."/>
            <person name="Quint M."/>
            <person name="TheiBen G."/>
            <person name="Hagemann M."/>
            <person name="Harholt J."/>
            <person name="Dunand C."/>
            <person name="Zachgo S."/>
            <person name="Langdale J."/>
            <person name="Maumus F."/>
            <person name="Straeten D.V.D."/>
            <person name="Gould S.B."/>
            <person name="Rensing S.A."/>
        </authorList>
    </citation>
    <scope>NUCLEOTIDE SEQUENCE [LARGE SCALE GENOMIC DNA]</scope>
    <source>
        <strain evidence="6 7">S276</strain>
    </source>
</reference>
<dbReference type="OMA" id="WIENTDA"/>
<dbReference type="InterPro" id="IPR013005">
    <property type="entry name" value="Ribosomal_uL4-like"/>
</dbReference>
<dbReference type="AlphaFoldDB" id="A0A388LUQ2"/>
<dbReference type="GO" id="GO:0006412">
    <property type="term" value="P:translation"/>
    <property type="evidence" value="ECO:0007669"/>
    <property type="project" value="InterPro"/>
</dbReference>
<comment type="caution">
    <text evidence="6">The sequence shown here is derived from an EMBL/GenBank/DDBJ whole genome shotgun (WGS) entry which is preliminary data.</text>
</comment>
<dbReference type="Proteomes" id="UP000265515">
    <property type="component" value="Unassembled WGS sequence"/>
</dbReference>
<dbReference type="GO" id="GO:0003735">
    <property type="term" value="F:structural constituent of ribosome"/>
    <property type="evidence" value="ECO:0007669"/>
    <property type="project" value="InterPro"/>
</dbReference>
<dbReference type="PANTHER" id="PTHR10746:SF6">
    <property type="entry name" value="LARGE RIBOSOMAL SUBUNIT PROTEIN UL4M"/>
    <property type="match status" value="1"/>
</dbReference>
<evidence type="ECO:0000256" key="5">
    <source>
        <dbReference type="SAM" id="MobiDB-lite"/>
    </source>
</evidence>
<dbReference type="InterPro" id="IPR023574">
    <property type="entry name" value="Ribosomal_uL4_dom_sf"/>
</dbReference>
<dbReference type="EMBL" id="BFEA01000543">
    <property type="protein sequence ID" value="GBG85985.1"/>
    <property type="molecule type" value="Genomic_DNA"/>
</dbReference>